<dbReference type="FunFam" id="3.30.1370.10:FF:000016">
    <property type="entry name" value="Putative splicing factor 1"/>
    <property type="match status" value="1"/>
</dbReference>
<feature type="region of interest" description="Disordered" evidence="20">
    <location>
        <begin position="1"/>
        <end position="181"/>
    </location>
</feature>
<evidence type="ECO:0000256" key="13">
    <source>
        <dbReference type="ARBA" id="ARBA00023163"/>
    </source>
</evidence>
<dbReference type="STRING" id="34508.A0A4U5M6N6"/>
<evidence type="ECO:0000256" key="11">
    <source>
        <dbReference type="ARBA" id="ARBA00022990"/>
    </source>
</evidence>
<evidence type="ECO:0000256" key="9">
    <source>
        <dbReference type="ARBA" id="ARBA00022833"/>
    </source>
</evidence>
<keyword evidence="9 19" id="KW-0862">Zinc</keyword>
<feature type="region of interest" description="Disordered" evidence="20">
    <location>
        <begin position="332"/>
        <end position="352"/>
    </location>
</feature>
<dbReference type="GO" id="GO:0019899">
    <property type="term" value="F:enzyme binding"/>
    <property type="evidence" value="ECO:0007669"/>
    <property type="project" value="UniProtKB-ARBA"/>
</dbReference>
<accession>A0A4U5M6N6</accession>
<comment type="similarity">
    <text evidence="2 19">Belongs to the BBP/SF1 family.</text>
</comment>
<comment type="function">
    <text evidence="19">Necessary for the splicing of pre-mRNA. Has a role in the recognition of the branch site (5'-UACUAAC-3'), the pyrimidine tract and the 3'-splice site at the 3'-end of introns.</text>
</comment>
<evidence type="ECO:0000313" key="23">
    <source>
        <dbReference type="Proteomes" id="UP000298663"/>
    </source>
</evidence>
<evidence type="ECO:0000256" key="2">
    <source>
        <dbReference type="ARBA" id="ARBA00010382"/>
    </source>
</evidence>
<dbReference type="GO" id="GO:0005681">
    <property type="term" value="C:spliceosomal complex"/>
    <property type="evidence" value="ECO:0007669"/>
    <property type="project" value="UniProtKB-KW"/>
</dbReference>
<evidence type="ECO:0000256" key="19">
    <source>
        <dbReference type="RuleBase" id="RU367126"/>
    </source>
</evidence>
<dbReference type="GO" id="GO:0045131">
    <property type="term" value="F:pre-mRNA branch point binding"/>
    <property type="evidence" value="ECO:0007669"/>
    <property type="project" value="UniProtKB-UniRule"/>
</dbReference>
<feature type="compositionally biased region" description="Basic residues" evidence="20">
    <location>
        <begin position="96"/>
        <end position="107"/>
    </location>
</feature>
<dbReference type="PANTHER" id="PTHR11208">
    <property type="entry name" value="RNA-BINDING PROTEIN RELATED"/>
    <property type="match status" value="1"/>
</dbReference>
<dbReference type="PANTHER" id="PTHR11208:SF45">
    <property type="entry name" value="SPLICING FACTOR 1"/>
    <property type="match status" value="1"/>
</dbReference>
<dbReference type="GO" id="GO:0048024">
    <property type="term" value="P:regulation of mRNA splicing, via spliceosome"/>
    <property type="evidence" value="ECO:0007669"/>
    <property type="project" value="TreeGrafter"/>
</dbReference>
<keyword evidence="3" id="KW-0678">Repressor</keyword>
<reference evidence="22 23" key="2">
    <citation type="journal article" date="2019" name="G3 (Bethesda)">
        <title>Hybrid Assembly of the Genome of the Entomopathogenic Nematode Steinernema carpocapsae Identifies the X-Chromosome.</title>
        <authorList>
            <person name="Serra L."/>
            <person name="Macchietto M."/>
            <person name="Macias-Munoz A."/>
            <person name="McGill C.J."/>
            <person name="Rodriguez I.M."/>
            <person name="Rodriguez B."/>
            <person name="Murad R."/>
            <person name="Mortazavi A."/>
        </authorList>
    </citation>
    <scope>NUCLEOTIDE SEQUENCE [LARGE SCALE GENOMIC DNA]</scope>
    <source>
        <strain evidence="22 23">ALL</strain>
    </source>
</reference>
<keyword evidence="7 19" id="KW-0747">Spliceosome</keyword>
<dbReference type="CDD" id="cd22382">
    <property type="entry name" value="KH-I_SF1"/>
    <property type="match status" value="1"/>
</dbReference>
<evidence type="ECO:0000256" key="20">
    <source>
        <dbReference type="SAM" id="MobiDB-lite"/>
    </source>
</evidence>
<evidence type="ECO:0000256" key="12">
    <source>
        <dbReference type="ARBA" id="ARBA00023015"/>
    </source>
</evidence>
<comment type="caution">
    <text evidence="22">The sequence shown here is derived from an EMBL/GenBank/DDBJ whole genome shotgun (WGS) entry which is preliminary data.</text>
</comment>
<keyword evidence="10 18" id="KW-0694">RNA-binding</keyword>
<dbReference type="PROSITE" id="PS50084">
    <property type="entry name" value="KH_TYPE_1"/>
    <property type="match status" value="1"/>
</dbReference>
<dbReference type="InterPro" id="IPR004087">
    <property type="entry name" value="KH_dom"/>
</dbReference>
<dbReference type="InterPro" id="IPR055256">
    <property type="entry name" value="KH_1_KHDC4/BBP-like"/>
</dbReference>
<feature type="compositionally biased region" description="Basic and acidic residues" evidence="20">
    <location>
        <begin position="334"/>
        <end position="345"/>
    </location>
</feature>
<feature type="compositionally biased region" description="Basic and acidic residues" evidence="20">
    <location>
        <begin position="120"/>
        <end position="132"/>
    </location>
</feature>
<keyword evidence="23" id="KW-1185">Reference proteome</keyword>
<dbReference type="SMART" id="SM00343">
    <property type="entry name" value="ZnF_C2HC"/>
    <property type="match status" value="2"/>
</dbReference>
<evidence type="ECO:0000256" key="8">
    <source>
        <dbReference type="ARBA" id="ARBA00022771"/>
    </source>
</evidence>
<evidence type="ECO:0000256" key="10">
    <source>
        <dbReference type="ARBA" id="ARBA00022884"/>
    </source>
</evidence>
<evidence type="ECO:0000256" key="7">
    <source>
        <dbReference type="ARBA" id="ARBA00022728"/>
    </source>
</evidence>
<dbReference type="Pfam" id="PF22675">
    <property type="entry name" value="KH-I_KHDC4-BBP"/>
    <property type="match status" value="1"/>
</dbReference>
<keyword evidence="14 19" id="KW-0508">mRNA splicing</keyword>
<keyword evidence="11" id="KW-0007">Acetylation</keyword>
<dbReference type="Gene3D" id="4.10.60.10">
    <property type="entry name" value="Zinc finger, CCHC-type"/>
    <property type="match status" value="1"/>
</dbReference>
<dbReference type="GO" id="GO:0000398">
    <property type="term" value="P:mRNA splicing, via spliceosome"/>
    <property type="evidence" value="ECO:0007669"/>
    <property type="project" value="UniProtKB-UniRule"/>
</dbReference>
<keyword evidence="8 17" id="KW-0863">Zinc-finger</keyword>
<evidence type="ECO:0000256" key="5">
    <source>
        <dbReference type="ARBA" id="ARBA00022664"/>
    </source>
</evidence>
<feature type="compositionally biased region" description="Basic and acidic residues" evidence="20">
    <location>
        <begin position="162"/>
        <end position="171"/>
    </location>
</feature>
<dbReference type="InterPro" id="IPR045071">
    <property type="entry name" value="BBP-like"/>
</dbReference>
<sequence length="592" mass="66167">MSSRGKRSTGGNNEAMPFVRKWGRNSTSREKSIKEEAVAGPPLPPSDSLRSRERADRREREDRREKDRKRHRSRSKERRSHRSRMSDSCDREERRSHKRRRGQKSRSRSPVAPKCSPKAKSPEDVRPQEDSKPAAPIPRPPAGPSILARSNLETSAEEAPQNEEKTREERKRERKSRWSNAKVFMTGMPTILPADLSEDKRQGYLLQLEIEEATQKIRMGDFLGSADPRDRSPSPEPVYDGNGKRLNTREVRKRQELEHLRHEKIQDLLKINPNYKPPTDYRVLNIKLNEKVWIPQENNPDINFVGLLIGPRGNTLKTLETETGAKIMIRGKGSAKEGKLTRREGPAPGENEPLHAFITGTDTKAIKKAVEKIRHIIKEALNVPDSQNQLRQLQLRELAVLNGTYRAEDAMGGVRCSNCGSDQHKGYECSDAPNVTASVICYVCGGAGHIAKDCKGPKDGKPVSADDEYSALMAEIEGKPVEQTAPVVRVDLTQKQEPQNYSWGTAGGATGSQWDPSAFVTAAYLSKLHGTAPQQQWTDPNYPNAYWAMYQQQNYYPTPVPPPASQGEDDIAKQAAAWIAAQAASQPAPSSS</sequence>
<keyword evidence="5 19" id="KW-0507">mRNA processing</keyword>
<evidence type="ECO:0000256" key="6">
    <source>
        <dbReference type="ARBA" id="ARBA00022723"/>
    </source>
</evidence>
<feature type="region of interest" description="Disordered" evidence="20">
    <location>
        <begin position="222"/>
        <end position="249"/>
    </location>
</feature>
<evidence type="ECO:0000256" key="3">
    <source>
        <dbReference type="ARBA" id="ARBA00022491"/>
    </source>
</evidence>
<reference evidence="22 23" key="1">
    <citation type="journal article" date="2015" name="Genome Biol.">
        <title>Comparative genomics of Steinernema reveals deeply conserved gene regulatory networks.</title>
        <authorList>
            <person name="Dillman A.R."/>
            <person name="Macchietto M."/>
            <person name="Porter C.F."/>
            <person name="Rogers A."/>
            <person name="Williams B."/>
            <person name="Antoshechkin I."/>
            <person name="Lee M.M."/>
            <person name="Goodwin Z."/>
            <person name="Lu X."/>
            <person name="Lewis E.E."/>
            <person name="Goodrich-Blair H."/>
            <person name="Stock S.P."/>
            <person name="Adams B.J."/>
            <person name="Sternberg P.W."/>
            <person name="Mortazavi A."/>
        </authorList>
    </citation>
    <scope>NUCLEOTIDE SEQUENCE [LARGE SCALE GENOMIC DNA]</scope>
    <source>
        <strain evidence="22 23">ALL</strain>
    </source>
</reference>
<protein>
    <recommendedName>
        <fullName evidence="19">Branchpoint-bridging protein</fullName>
    </recommendedName>
</protein>
<name>A0A4U5M6N6_STECR</name>
<dbReference type="GO" id="GO:0008270">
    <property type="term" value="F:zinc ion binding"/>
    <property type="evidence" value="ECO:0007669"/>
    <property type="project" value="UniProtKB-UniRule"/>
</dbReference>
<dbReference type="GO" id="GO:0005654">
    <property type="term" value="C:nucleoplasm"/>
    <property type="evidence" value="ECO:0007669"/>
    <property type="project" value="UniProtKB-ARBA"/>
</dbReference>
<dbReference type="EMBL" id="AZBU02000009">
    <property type="protein sequence ID" value="TKR64482.1"/>
    <property type="molecule type" value="Genomic_DNA"/>
</dbReference>
<dbReference type="Gene3D" id="3.30.1370.10">
    <property type="entry name" value="K Homology domain, type 1"/>
    <property type="match status" value="1"/>
</dbReference>
<feature type="compositionally biased region" description="Basic and acidic residues" evidence="20">
    <location>
        <begin position="27"/>
        <end position="37"/>
    </location>
</feature>
<dbReference type="InterPro" id="IPR001878">
    <property type="entry name" value="Znf_CCHC"/>
</dbReference>
<evidence type="ECO:0000313" key="22">
    <source>
        <dbReference type="EMBL" id="TKR64482.1"/>
    </source>
</evidence>
<proteinExistence type="inferred from homology"/>
<evidence type="ECO:0000256" key="15">
    <source>
        <dbReference type="ARBA" id="ARBA00023242"/>
    </source>
</evidence>
<dbReference type="Pfam" id="PF16275">
    <property type="entry name" value="SF1-HH"/>
    <property type="match status" value="1"/>
</dbReference>
<feature type="compositionally biased region" description="Basic residues" evidence="20">
    <location>
        <begin position="66"/>
        <end position="83"/>
    </location>
</feature>
<gene>
    <name evidence="22" type="ORF">L596_025005</name>
</gene>
<evidence type="ECO:0000256" key="1">
    <source>
        <dbReference type="ARBA" id="ARBA00004123"/>
    </source>
</evidence>
<keyword evidence="6 19" id="KW-0479">Metal-binding</keyword>
<dbReference type="PROSITE" id="PS50158">
    <property type="entry name" value="ZF_CCHC"/>
    <property type="match status" value="1"/>
</dbReference>
<dbReference type="Gene3D" id="6.10.140.1790">
    <property type="match status" value="1"/>
</dbReference>
<feature type="compositionally biased region" description="Basic and acidic residues" evidence="20">
    <location>
        <begin position="49"/>
        <end position="65"/>
    </location>
</feature>
<keyword evidence="12" id="KW-0805">Transcription regulation</keyword>
<keyword evidence="13" id="KW-0804">Transcription</keyword>
<dbReference type="InterPro" id="IPR047086">
    <property type="entry name" value="SF1-HH_sf"/>
</dbReference>
<dbReference type="SUPFAM" id="SSF57756">
    <property type="entry name" value="Retrovirus zinc finger-like domains"/>
    <property type="match status" value="1"/>
</dbReference>
<evidence type="ECO:0000256" key="4">
    <source>
        <dbReference type="ARBA" id="ARBA00022553"/>
    </source>
</evidence>
<dbReference type="OrthoDB" id="10021397at2759"/>
<evidence type="ECO:0000259" key="21">
    <source>
        <dbReference type="PROSITE" id="PS50158"/>
    </source>
</evidence>
<dbReference type="InterPro" id="IPR036612">
    <property type="entry name" value="KH_dom_type_1_sf"/>
</dbReference>
<dbReference type="SUPFAM" id="SSF54791">
    <property type="entry name" value="Eukaryotic type KH-domain (KH-domain type I)"/>
    <property type="match status" value="1"/>
</dbReference>
<dbReference type="AlphaFoldDB" id="A0A4U5M6N6"/>
<dbReference type="InterPro" id="IPR032570">
    <property type="entry name" value="SF1-HH"/>
</dbReference>
<feature type="compositionally biased region" description="Basic and acidic residues" evidence="20">
    <location>
        <begin position="84"/>
        <end position="95"/>
    </location>
</feature>
<keyword evidence="4" id="KW-0597">Phosphoprotein</keyword>
<comment type="function">
    <text evidence="16">Necessary for the ATP-dependent first step of spliceosome assembly. Binds to the intron branch point sequence (BPS) 5'-UACUAAC-3' of the pre-mRNA. May act as transcription repressor.</text>
</comment>
<feature type="domain" description="CCHC-type" evidence="21">
    <location>
        <begin position="441"/>
        <end position="455"/>
    </location>
</feature>
<comment type="subcellular location">
    <subcellularLocation>
        <location evidence="1 19">Nucleus</location>
    </subcellularLocation>
</comment>
<organism evidence="22 23">
    <name type="scientific">Steinernema carpocapsae</name>
    <name type="common">Entomopathogenic nematode</name>
    <dbReference type="NCBI Taxonomy" id="34508"/>
    <lineage>
        <taxon>Eukaryota</taxon>
        <taxon>Metazoa</taxon>
        <taxon>Ecdysozoa</taxon>
        <taxon>Nematoda</taxon>
        <taxon>Chromadorea</taxon>
        <taxon>Rhabditida</taxon>
        <taxon>Tylenchina</taxon>
        <taxon>Panagrolaimomorpha</taxon>
        <taxon>Strongyloidoidea</taxon>
        <taxon>Steinernematidae</taxon>
        <taxon>Steinernema</taxon>
    </lineage>
</organism>
<dbReference type="InterPro" id="IPR036875">
    <property type="entry name" value="Znf_CCHC_sf"/>
</dbReference>
<dbReference type="Proteomes" id="UP000298663">
    <property type="component" value="Unassembled WGS sequence"/>
</dbReference>
<dbReference type="GO" id="GO:0003729">
    <property type="term" value="F:mRNA binding"/>
    <property type="evidence" value="ECO:0007669"/>
    <property type="project" value="TreeGrafter"/>
</dbReference>
<evidence type="ECO:0000256" key="16">
    <source>
        <dbReference type="ARBA" id="ARBA00055181"/>
    </source>
</evidence>
<keyword evidence="15 19" id="KW-0539">Nucleus</keyword>
<dbReference type="SMART" id="SM00322">
    <property type="entry name" value="KH"/>
    <property type="match status" value="1"/>
</dbReference>
<dbReference type="Pfam" id="PF00098">
    <property type="entry name" value="zf-CCHC"/>
    <property type="match status" value="1"/>
</dbReference>
<evidence type="ECO:0000256" key="17">
    <source>
        <dbReference type="PROSITE-ProRule" id="PRU00047"/>
    </source>
</evidence>
<evidence type="ECO:0000256" key="14">
    <source>
        <dbReference type="ARBA" id="ARBA00023187"/>
    </source>
</evidence>
<evidence type="ECO:0000256" key="18">
    <source>
        <dbReference type="PROSITE-ProRule" id="PRU00117"/>
    </source>
</evidence>